<evidence type="ECO:0000256" key="6">
    <source>
        <dbReference type="SAM" id="SignalP"/>
    </source>
</evidence>
<dbReference type="OrthoDB" id="29373at2759"/>
<feature type="signal peptide" evidence="6">
    <location>
        <begin position="1"/>
        <end position="15"/>
    </location>
</feature>
<feature type="domain" description="RING-type" evidence="7">
    <location>
        <begin position="152"/>
        <end position="187"/>
    </location>
</feature>
<dbReference type="SMART" id="SM00184">
    <property type="entry name" value="RING"/>
    <property type="match status" value="1"/>
</dbReference>
<dbReference type="EMBL" id="KB206788">
    <property type="protein sequence ID" value="ELP87739.1"/>
    <property type="molecule type" value="Genomic_DNA"/>
</dbReference>
<reference evidence="8 9" key="1">
    <citation type="submission" date="2012-10" db="EMBL/GenBank/DDBJ databases">
        <authorList>
            <person name="Zafar N."/>
            <person name="Inman J."/>
            <person name="Hall N."/>
            <person name="Lorenzi H."/>
            <person name="Caler E."/>
        </authorList>
    </citation>
    <scope>NUCLEOTIDE SEQUENCE [LARGE SCALE GENOMIC DNA]</scope>
    <source>
        <strain evidence="8 9">IP1</strain>
    </source>
</reference>
<keyword evidence="5" id="KW-1133">Transmembrane helix</keyword>
<evidence type="ECO:0000313" key="9">
    <source>
        <dbReference type="Proteomes" id="UP000014680"/>
    </source>
</evidence>
<dbReference type="VEuPathDB" id="AmoebaDB:EIN_410920"/>
<gene>
    <name evidence="8" type="ORF">EIN_410920</name>
</gene>
<dbReference type="RefSeq" id="XP_004254510.1">
    <property type="nucleotide sequence ID" value="XM_004254462.1"/>
</dbReference>
<dbReference type="Pfam" id="PF13920">
    <property type="entry name" value="zf-C3HC4_3"/>
    <property type="match status" value="1"/>
</dbReference>
<keyword evidence="1" id="KW-0479">Metal-binding</keyword>
<dbReference type="PANTHER" id="PTHR12183">
    <property type="entry name" value="MITOCHONDRIAL UBIQUITIN LIGASE ACTIVATOR OF NFKB 1"/>
    <property type="match status" value="1"/>
</dbReference>
<proteinExistence type="predicted"/>
<organism evidence="8 9">
    <name type="scientific">Entamoeba invadens IP1</name>
    <dbReference type="NCBI Taxonomy" id="370355"/>
    <lineage>
        <taxon>Eukaryota</taxon>
        <taxon>Amoebozoa</taxon>
        <taxon>Evosea</taxon>
        <taxon>Archamoebae</taxon>
        <taxon>Mastigamoebida</taxon>
        <taxon>Entamoebidae</taxon>
        <taxon>Entamoeba</taxon>
    </lineage>
</organism>
<evidence type="ECO:0000313" key="8">
    <source>
        <dbReference type="EMBL" id="ELP87739.1"/>
    </source>
</evidence>
<evidence type="ECO:0000259" key="7">
    <source>
        <dbReference type="PROSITE" id="PS50089"/>
    </source>
</evidence>
<dbReference type="InterPro" id="IPR001841">
    <property type="entry name" value="Znf_RING"/>
</dbReference>
<dbReference type="PANTHER" id="PTHR12183:SF32">
    <property type="entry name" value="MITOCHONDRIAL E3 UBIQUITIN PROTEIN LIGASE 1"/>
    <property type="match status" value="1"/>
</dbReference>
<feature type="chain" id="PRO_5012158473" evidence="6">
    <location>
        <begin position="16"/>
        <end position="199"/>
    </location>
</feature>
<dbReference type="AlphaFoldDB" id="A0A0A1U6Z3"/>
<dbReference type="InterPro" id="IPR051652">
    <property type="entry name" value="MDM2_MDM4_MUL1"/>
</dbReference>
<dbReference type="GO" id="GO:0004842">
    <property type="term" value="F:ubiquitin-protein transferase activity"/>
    <property type="evidence" value="ECO:0007669"/>
    <property type="project" value="TreeGrafter"/>
</dbReference>
<keyword evidence="2 4" id="KW-0863">Zinc-finger</keyword>
<accession>A0A0A1U6Z3</accession>
<dbReference type="GO" id="GO:0008270">
    <property type="term" value="F:zinc ion binding"/>
    <property type="evidence" value="ECO:0007669"/>
    <property type="project" value="UniProtKB-KW"/>
</dbReference>
<evidence type="ECO:0000256" key="2">
    <source>
        <dbReference type="ARBA" id="ARBA00022771"/>
    </source>
</evidence>
<dbReference type="PROSITE" id="PS50089">
    <property type="entry name" value="ZF_RING_2"/>
    <property type="match status" value="1"/>
</dbReference>
<keyword evidence="3" id="KW-0862">Zinc</keyword>
<keyword evidence="5" id="KW-0812">Transmembrane</keyword>
<dbReference type="GO" id="GO:0016567">
    <property type="term" value="P:protein ubiquitination"/>
    <property type="evidence" value="ECO:0007669"/>
    <property type="project" value="TreeGrafter"/>
</dbReference>
<keyword evidence="5" id="KW-0472">Membrane</keyword>
<name>A0A0A1U6Z3_ENTIV</name>
<dbReference type="InterPro" id="IPR013083">
    <property type="entry name" value="Znf_RING/FYVE/PHD"/>
</dbReference>
<sequence length="199" mass="21601">MVFMAILLILPTASASDCFTCQADYFKCRSEAAKNHADKLSQCSCVTTLSDCFATSQCDDDSQLVKVDGTYLGCAQPSPSQKEKEASLVTTPIAIVCVVGSLAFWVICCSVILIINKFRNPTRVESFPEKLVIVPSDPQDTDNGCTDDSKVCRICLENQKNTVFIPCGHICSCSECASKLDKCPICRAPITSIVKTFDV</sequence>
<dbReference type="SUPFAM" id="SSF57850">
    <property type="entry name" value="RING/U-box"/>
    <property type="match status" value="1"/>
</dbReference>
<keyword evidence="6" id="KW-0732">Signal</keyword>
<feature type="transmembrane region" description="Helical" evidence="5">
    <location>
        <begin position="93"/>
        <end position="115"/>
    </location>
</feature>
<keyword evidence="9" id="KW-1185">Reference proteome</keyword>
<dbReference type="Proteomes" id="UP000014680">
    <property type="component" value="Unassembled WGS sequence"/>
</dbReference>
<evidence type="ECO:0000256" key="5">
    <source>
        <dbReference type="SAM" id="Phobius"/>
    </source>
</evidence>
<dbReference type="KEGG" id="eiv:EIN_410920"/>
<dbReference type="Gene3D" id="3.30.40.10">
    <property type="entry name" value="Zinc/RING finger domain, C3HC4 (zinc finger)"/>
    <property type="match status" value="1"/>
</dbReference>
<dbReference type="OMA" id="CYKSSEC"/>
<evidence type="ECO:0000256" key="3">
    <source>
        <dbReference type="ARBA" id="ARBA00022833"/>
    </source>
</evidence>
<evidence type="ECO:0000256" key="4">
    <source>
        <dbReference type="PROSITE-ProRule" id="PRU00175"/>
    </source>
</evidence>
<evidence type="ECO:0000256" key="1">
    <source>
        <dbReference type="ARBA" id="ARBA00022723"/>
    </source>
</evidence>
<protein>
    <submittedName>
        <fullName evidence="8">Inhibitor of apoptosis 1, diap1, putative</fullName>
    </submittedName>
</protein>
<dbReference type="GeneID" id="14886760"/>